<keyword evidence="2" id="KW-0874">Quinone</keyword>
<comment type="similarity">
    <text evidence="1 2">Belongs to the complex I subunit 6 family.</text>
</comment>
<feature type="transmembrane region" description="Helical" evidence="2">
    <location>
        <begin position="91"/>
        <end position="109"/>
    </location>
</feature>
<keyword evidence="2" id="KW-1133">Transmembrane helix</keyword>
<dbReference type="Gene3D" id="1.20.120.1200">
    <property type="entry name" value="NADH-ubiquinone/plastoquinone oxidoreductase chain 6, subunit NuoJ"/>
    <property type="match status" value="1"/>
</dbReference>
<gene>
    <name evidence="3" type="ORF">A6M23_16035</name>
</gene>
<dbReference type="EMBL" id="LWRY01000233">
    <property type="protein sequence ID" value="OCX69107.1"/>
    <property type="molecule type" value="Genomic_DNA"/>
</dbReference>
<comment type="caution">
    <text evidence="3">The sequence shown here is derived from an EMBL/GenBank/DDBJ whole genome shotgun (WGS) entry which is preliminary data.</text>
</comment>
<sequence>MTIFLILLLLLIILTTGAALLVVRDPMHGAVNLGVSLLALSILFLVLGAPFVAALEVMLYVGAILVLFLFAIMLLRTPLTIREEPRWRRGFWWPAVLVVLLTAVLILLFSRRPDLMVLIQEIGPGTVGRALFGPYLWLTEAVALLLFAVIAAVLAIHRRDDHDA</sequence>
<dbReference type="EC" id="7.1.1.-" evidence="2"/>
<dbReference type="AlphaFoldDB" id="A0A1C2HXQ5"/>
<dbReference type="OrthoDB" id="9790848at2"/>
<keyword evidence="2" id="KW-0520">NAD</keyword>
<evidence type="ECO:0000313" key="4">
    <source>
        <dbReference type="Proteomes" id="UP000095008"/>
    </source>
</evidence>
<proteinExistence type="inferred from homology"/>
<name>A0A1C2HXQ5_ACITH</name>
<comment type="subcellular location">
    <subcellularLocation>
        <location evidence="2">Cell membrane</location>
        <topology evidence="2">Multi-pass membrane protein</topology>
    </subcellularLocation>
</comment>
<dbReference type="InterPro" id="IPR042106">
    <property type="entry name" value="Nuo/plastoQ_OxRdtase_6_NuoJ"/>
</dbReference>
<feature type="transmembrane region" description="Helical" evidence="2">
    <location>
        <begin position="130"/>
        <end position="156"/>
    </location>
</feature>
<dbReference type="GO" id="GO:0008137">
    <property type="term" value="F:NADH dehydrogenase (ubiquinone) activity"/>
    <property type="evidence" value="ECO:0007669"/>
    <property type="project" value="UniProtKB-UniRule"/>
</dbReference>
<keyword evidence="4" id="KW-1185">Reference proteome</keyword>
<accession>A0A1C2HXQ5</accession>
<dbReference type="GO" id="GO:0005886">
    <property type="term" value="C:plasma membrane"/>
    <property type="evidence" value="ECO:0007669"/>
    <property type="project" value="UniProtKB-SubCell"/>
</dbReference>
<feature type="transmembrane region" description="Helical" evidence="2">
    <location>
        <begin position="59"/>
        <end position="79"/>
    </location>
</feature>
<dbReference type="RefSeq" id="WP_024894630.1">
    <property type="nucleotide sequence ID" value="NZ_DAIAWO010000040.1"/>
</dbReference>
<comment type="function">
    <text evidence="2">NDH-1 shuttles electrons from NADH, via FMN and iron-sulfur (Fe-S) centers, to quinones in the respiratory chain. Couples the redox reaction to proton translocation (for every two electrons transferred, four hydrogen ions are translocated across the cytoplasmic membrane), and thus conserves the redox energy in a proton gradient.</text>
</comment>
<evidence type="ECO:0000256" key="2">
    <source>
        <dbReference type="RuleBase" id="RU004429"/>
    </source>
</evidence>
<evidence type="ECO:0000256" key="1">
    <source>
        <dbReference type="ARBA" id="ARBA00005698"/>
    </source>
</evidence>
<comment type="catalytic activity">
    <reaction evidence="2">
        <text>a quinone + NADH + 5 H(+)(in) = a quinol + NAD(+) + 4 H(+)(out)</text>
        <dbReference type="Rhea" id="RHEA:57888"/>
        <dbReference type="ChEBI" id="CHEBI:15378"/>
        <dbReference type="ChEBI" id="CHEBI:24646"/>
        <dbReference type="ChEBI" id="CHEBI:57540"/>
        <dbReference type="ChEBI" id="CHEBI:57945"/>
        <dbReference type="ChEBI" id="CHEBI:132124"/>
    </reaction>
</comment>
<dbReference type="InterPro" id="IPR001457">
    <property type="entry name" value="NADH_UbQ/plastoQ_OxRdtase_su6"/>
</dbReference>
<keyword evidence="2" id="KW-0812">Transmembrane</keyword>
<dbReference type="PANTHER" id="PTHR33269">
    <property type="entry name" value="NADH-UBIQUINONE OXIDOREDUCTASE CHAIN 6"/>
    <property type="match status" value="1"/>
</dbReference>
<protein>
    <recommendedName>
        <fullName evidence="2">NADH-quinone oxidoreductase subunit J</fullName>
        <ecNumber evidence="2">7.1.1.-</ecNumber>
    </recommendedName>
</protein>
<reference evidence="3" key="1">
    <citation type="journal article" date="2016" name="Int. J. Mol. Sci.">
        <title>Comparative genomics of the extreme acidophile Acidithiobacillus thiooxidans reveals intraspecific divergence and niche adaptation.</title>
        <authorList>
            <person name="Zhang X."/>
            <person name="Feng X."/>
            <person name="Tao J."/>
            <person name="Ma L."/>
            <person name="Xiao Y."/>
            <person name="Liang Y."/>
            <person name="Liu X."/>
            <person name="Yin H."/>
        </authorList>
    </citation>
    <scope>NUCLEOTIDE SEQUENCE [LARGE SCALE GENOMIC DNA]</scope>
    <source>
        <strain evidence="3">DXS-W</strain>
    </source>
</reference>
<feature type="transmembrane region" description="Helical" evidence="2">
    <location>
        <begin position="29"/>
        <end position="52"/>
    </location>
</feature>
<keyword evidence="2" id="KW-1003">Cell membrane</keyword>
<evidence type="ECO:0000313" key="3">
    <source>
        <dbReference type="EMBL" id="OCX69107.1"/>
    </source>
</evidence>
<comment type="caution">
    <text evidence="2">Lacks conserved residue(s) required for the propagation of feature annotation.</text>
</comment>
<dbReference type="PANTHER" id="PTHR33269:SF17">
    <property type="entry name" value="NADH-UBIQUINONE OXIDOREDUCTASE CHAIN 6"/>
    <property type="match status" value="1"/>
</dbReference>
<keyword evidence="2" id="KW-0472">Membrane</keyword>
<organism evidence="3 4">
    <name type="scientific">Acidithiobacillus thiooxidans</name>
    <name type="common">Thiobacillus thiooxidans</name>
    <dbReference type="NCBI Taxonomy" id="930"/>
    <lineage>
        <taxon>Bacteria</taxon>
        <taxon>Pseudomonadati</taxon>
        <taxon>Pseudomonadota</taxon>
        <taxon>Acidithiobacillia</taxon>
        <taxon>Acidithiobacillales</taxon>
        <taxon>Acidithiobacillaceae</taxon>
        <taxon>Acidithiobacillus</taxon>
    </lineage>
</organism>
<dbReference type="Pfam" id="PF00499">
    <property type="entry name" value="Oxidored_q3"/>
    <property type="match status" value="1"/>
</dbReference>
<dbReference type="GO" id="GO:0048038">
    <property type="term" value="F:quinone binding"/>
    <property type="evidence" value="ECO:0007669"/>
    <property type="project" value="UniProtKB-UniRule"/>
</dbReference>
<dbReference type="Proteomes" id="UP000095008">
    <property type="component" value="Unassembled WGS sequence"/>
</dbReference>